<proteinExistence type="predicted"/>
<reference evidence="4 5" key="2">
    <citation type="submission" date="2018-11" db="EMBL/GenBank/DDBJ databases">
        <authorList>
            <consortium name="Pathogen Informatics"/>
        </authorList>
    </citation>
    <scope>NUCLEOTIDE SEQUENCE [LARGE SCALE GENOMIC DNA]</scope>
</reference>
<feature type="domain" description="CCHC-type" evidence="3">
    <location>
        <begin position="475"/>
        <end position="492"/>
    </location>
</feature>
<dbReference type="GO" id="GO:0008270">
    <property type="term" value="F:zinc ion binding"/>
    <property type="evidence" value="ECO:0007669"/>
    <property type="project" value="UniProtKB-KW"/>
</dbReference>
<dbReference type="Proteomes" id="UP000271162">
    <property type="component" value="Unassembled WGS sequence"/>
</dbReference>
<accession>A0A0N4XH38</accession>
<feature type="compositionally biased region" description="Polar residues" evidence="2">
    <location>
        <begin position="177"/>
        <end position="205"/>
    </location>
</feature>
<dbReference type="OMA" id="CYICART"/>
<evidence type="ECO:0000313" key="5">
    <source>
        <dbReference type="Proteomes" id="UP000271162"/>
    </source>
</evidence>
<keyword evidence="1" id="KW-0479">Metal-binding</keyword>
<dbReference type="Pfam" id="PF00098">
    <property type="entry name" value="zf-CCHC"/>
    <property type="match status" value="1"/>
</dbReference>
<feature type="compositionally biased region" description="Basic and acidic residues" evidence="2">
    <location>
        <begin position="1"/>
        <end position="15"/>
    </location>
</feature>
<evidence type="ECO:0000256" key="1">
    <source>
        <dbReference type="PROSITE-ProRule" id="PRU00047"/>
    </source>
</evidence>
<evidence type="ECO:0000313" key="6">
    <source>
        <dbReference type="WBParaSite" id="NBR_0000184001-mRNA-1"/>
    </source>
</evidence>
<dbReference type="SMART" id="SM00343">
    <property type="entry name" value="ZnF_C2HC"/>
    <property type="match status" value="1"/>
</dbReference>
<dbReference type="PROSITE" id="PS50158">
    <property type="entry name" value="ZF_CCHC"/>
    <property type="match status" value="1"/>
</dbReference>
<keyword evidence="1" id="KW-0863">Zinc-finger</keyword>
<dbReference type="GO" id="GO:0003676">
    <property type="term" value="F:nucleic acid binding"/>
    <property type="evidence" value="ECO:0007669"/>
    <property type="project" value="InterPro"/>
</dbReference>
<dbReference type="AlphaFoldDB" id="A0A0N4XH38"/>
<feature type="compositionally biased region" description="Basic and acidic residues" evidence="2">
    <location>
        <begin position="427"/>
        <end position="450"/>
    </location>
</feature>
<evidence type="ECO:0000313" key="4">
    <source>
        <dbReference type="EMBL" id="VDL65430.1"/>
    </source>
</evidence>
<feature type="region of interest" description="Disordered" evidence="2">
    <location>
        <begin position="1"/>
        <end position="20"/>
    </location>
</feature>
<dbReference type="InterPro" id="IPR036875">
    <property type="entry name" value="Znf_CCHC_sf"/>
</dbReference>
<protein>
    <submittedName>
        <fullName evidence="6">CCHC-type domain-containing protein</fullName>
    </submittedName>
</protein>
<organism evidence="6">
    <name type="scientific">Nippostrongylus brasiliensis</name>
    <name type="common">Rat hookworm</name>
    <dbReference type="NCBI Taxonomy" id="27835"/>
    <lineage>
        <taxon>Eukaryota</taxon>
        <taxon>Metazoa</taxon>
        <taxon>Ecdysozoa</taxon>
        <taxon>Nematoda</taxon>
        <taxon>Chromadorea</taxon>
        <taxon>Rhabditida</taxon>
        <taxon>Rhabditina</taxon>
        <taxon>Rhabditomorpha</taxon>
        <taxon>Strongyloidea</taxon>
        <taxon>Heligmosomidae</taxon>
        <taxon>Nippostrongylus</taxon>
    </lineage>
</organism>
<dbReference type="EMBL" id="UYSL01001706">
    <property type="protein sequence ID" value="VDL65430.1"/>
    <property type="molecule type" value="Genomic_DNA"/>
</dbReference>
<dbReference type="STRING" id="27835.A0A0N4XH38"/>
<dbReference type="Gene3D" id="4.10.60.10">
    <property type="entry name" value="Zinc finger, CCHC-type"/>
    <property type="match status" value="1"/>
</dbReference>
<feature type="compositionally biased region" description="Basic and acidic residues" evidence="2">
    <location>
        <begin position="459"/>
        <end position="469"/>
    </location>
</feature>
<feature type="region of interest" description="Disordered" evidence="2">
    <location>
        <begin position="150"/>
        <end position="216"/>
    </location>
</feature>
<dbReference type="GO" id="GO:0019899">
    <property type="term" value="F:enzyme binding"/>
    <property type="evidence" value="ECO:0007669"/>
    <property type="project" value="UniProtKB-ARBA"/>
</dbReference>
<dbReference type="SUPFAM" id="SSF57756">
    <property type="entry name" value="Retrovirus zinc finger-like domains"/>
    <property type="match status" value="1"/>
</dbReference>
<dbReference type="InterPro" id="IPR001878">
    <property type="entry name" value="Znf_CCHC"/>
</dbReference>
<keyword evidence="1" id="KW-0862">Zinc</keyword>
<feature type="region of interest" description="Disordered" evidence="2">
    <location>
        <begin position="427"/>
        <end position="469"/>
    </location>
</feature>
<sequence>MADHDARMEEMDKENSPTVSFPNVRLKNELEEVLGAIRGIPTYMREGLLEHRISTRYKCAHDRMLSEALDKVCESVQGLIVCSEAAVTLDREIGEVLCRRGIETREDWKEYVNVMERDGDLIMNLCAELNVEPLQLVRAVKDLKKRCTDAVDTSDDEEANNRNDHGGSKAYNRQKDSTMVSSFQEQVMTKSLTGRQLEPNSSSYAEASGKEAASTGQDSNMNFLHYLRSLSCADPGVFKGKANENFDEFMRRFRRKYDCVVADDSSLIEILTDDHLGGRAKNIMKTLPKSIVRKGFDAVVRELGQLLSNDSVASRMRALTELRTLRMRPGQDVAEFCIVLETLGRRANPDGDVEARSLEYSQILLENLRDWPEYVQLVSALHRVSPEKAYDEVKQLALSLEQSKAMFGGRSKLDKLTDWRHRYRDDKHKRVEATQMHRKEYSPQQSRDRPPSMTSPHKPQVEQREARTTLHEGARKCYICARTGHFARECPNKPTRVKNITNRNKEPSEGALVSDIIRKVRSCSVKAPGLVQPCEVGRSEKAQRQGKISENTSTERVGKLVRKNLRLLGLVAPALIDSGSMVSIIPVGLLEKAQKRGFDVDSLETISHLDIDPLFDASDNQMEILGAVVINVELENGRSGLVTFHITRQFQDEVLLGMNALEKLGVQIVVSQSHEGTGAEGQTPKETEKCDRHNIARVAKRTYIAPRGEAALLSPLEKGHLLYKCPDDCFEGAKLGDIEGVQFPGAVAKEEFGNMWTAWLACSIFRRYDIDLGTKIKLYRKGHVCFDADSLKGVLKFAYGRCVDWTEFLCNTKHIAEHTPIENQDIRRSYDEALQKIREEIEEQTVRSRPRKSGPVGYATFEGANPMERDGVRGGVVTRVVSSFERLIEVLEEWKTSRAWVIVWPIDSQFKDDVPGRLVRKAKTFLDEGGLIVTAFPPITARNHTKWMGLADLWKSFDDTIRSI</sequence>
<dbReference type="GO" id="GO:0005737">
    <property type="term" value="C:cytoplasm"/>
    <property type="evidence" value="ECO:0007669"/>
    <property type="project" value="UniProtKB-ARBA"/>
</dbReference>
<evidence type="ECO:0000256" key="2">
    <source>
        <dbReference type="SAM" id="MobiDB-lite"/>
    </source>
</evidence>
<keyword evidence="5" id="KW-1185">Reference proteome</keyword>
<dbReference type="WBParaSite" id="NBR_0000184001-mRNA-1">
    <property type="protein sequence ID" value="NBR_0000184001-mRNA-1"/>
    <property type="gene ID" value="NBR_0000184001"/>
</dbReference>
<evidence type="ECO:0000259" key="3">
    <source>
        <dbReference type="PROSITE" id="PS50158"/>
    </source>
</evidence>
<name>A0A0N4XH38_NIPBR</name>
<gene>
    <name evidence="4" type="ORF">NBR_LOCUS1841</name>
</gene>
<reference evidence="6" key="1">
    <citation type="submission" date="2017-02" db="UniProtKB">
        <authorList>
            <consortium name="WormBaseParasite"/>
        </authorList>
    </citation>
    <scope>IDENTIFICATION</scope>
</reference>